<feature type="transmembrane region" description="Helical" evidence="7">
    <location>
        <begin position="65"/>
        <end position="83"/>
    </location>
</feature>
<dbReference type="PANTHER" id="PTHR19432">
    <property type="entry name" value="SUGAR TRANSPORTER"/>
    <property type="match status" value="1"/>
</dbReference>
<feature type="transmembrane region" description="Helical" evidence="7">
    <location>
        <begin position="521"/>
        <end position="545"/>
    </location>
</feature>
<feature type="non-terminal residue" evidence="8">
    <location>
        <position position="1"/>
    </location>
</feature>
<dbReference type="Gene3D" id="1.20.1250.20">
    <property type="entry name" value="MFS general substrate transporter like domains"/>
    <property type="match status" value="1"/>
</dbReference>
<feature type="transmembrane region" description="Helical" evidence="7">
    <location>
        <begin position="442"/>
        <end position="465"/>
    </location>
</feature>
<evidence type="ECO:0000313" key="8">
    <source>
        <dbReference type="EMBL" id="NXK10496.1"/>
    </source>
</evidence>
<keyword evidence="3 7" id="KW-0812">Transmembrane</keyword>
<feature type="transmembrane region" description="Helical" evidence="7">
    <location>
        <begin position="493"/>
        <end position="515"/>
    </location>
</feature>
<reference evidence="8 9" key="1">
    <citation type="submission" date="2019-09" db="EMBL/GenBank/DDBJ databases">
        <title>Bird 10,000 Genomes (B10K) Project - Family phase.</title>
        <authorList>
            <person name="Zhang G."/>
        </authorList>
    </citation>
    <scope>NUCLEOTIDE SEQUENCE [LARGE SCALE GENOMIC DNA]</scope>
    <source>
        <strain evidence="8">B10K-DU-005-78</strain>
        <tissue evidence="8">Mixed tissue sample</tissue>
    </source>
</reference>
<evidence type="ECO:0000256" key="2">
    <source>
        <dbReference type="ARBA" id="ARBA00022448"/>
    </source>
</evidence>
<keyword evidence="5 7" id="KW-0472">Membrane</keyword>
<evidence type="ECO:0000313" key="9">
    <source>
        <dbReference type="Proteomes" id="UP000555649"/>
    </source>
</evidence>
<feature type="transmembrane region" description="Helical" evidence="7">
    <location>
        <begin position="122"/>
        <end position="139"/>
    </location>
</feature>
<protein>
    <submittedName>
        <fullName evidence="8">S45A2 protein</fullName>
    </submittedName>
</protein>
<evidence type="ECO:0000256" key="7">
    <source>
        <dbReference type="SAM" id="Phobius"/>
    </source>
</evidence>
<dbReference type="CDD" id="cd17313">
    <property type="entry name" value="MFS_SLC45_SUC"/>
    <property type="match status" value="1"/>
</dbReference>
<dbReference type="GO" id="GO:0008506">
    <property type="term" value="F:sucrose:proton symporter activity"/>
    <property type="evidence" value="ECO:0007669"/>
    <property type="project" value="TreeGrafter"/>
</dbReference>
<comment type="caution">
    <text evidence="8">The sequence shown here is derived from an EMBL/GenBank/DDBJ whole genome shotgun (WGS) entry which is preliminary data.</text>
</comment>
<feature type="transmembrane region" description="Helical" evidence="7">
    <location>
        <begin position="385"/>
        <end position="405"/>
    </location>
</feature>
<feature type="non-terminal residue" evidence="8">
    <location>
        <position position="546"/>
    </location>
</feature>
<feature type="transmembrane region" description="Helical" evidence="7">
    <location>
        <begin position="159"/>
        <end position="177"/>
    </location>
</feature>
<dbReference type="SUPFAM" id="SSF103473">
    <property type="entry name" value="MFS general substrate transporter"/>
    <property type="match status" value="1"/>
</dbReference>
<feature type="transmembrane region" description="Helical" evidence="7">
    <location>
        <begin position="417"/>
        <end position="436"/>
    </location>
</feature>
<sequence>MTLTKESFHRAFPPPSEVAKADMGSTREKEEALLRSVMMTGVVVPRKRSVGRLVMHSMVMFGREFCYAVEAAFVTPVLLSVGLPKNLYSLVWLISPILGFMLQPVVGSASDHCTCSWGRRRPYILGLGIIMLLGMALYLNGDVMISAFIGERDKQRTWAIVITMLGVVLFDFAADFIDGPIKAYLFDVCSHQDKEKGLHYHALFTGLGGALGYLTGAMDWGQTVLGYSLASEFQVIFFFAALVFLICLTIHLRSIPEVPLRYENEETKFLLEVTESYRYSSIEEELRNGCLKSTCTEIKAAAKPGNCAVTACTEDQRRMTLKSLLKTLVSMPSHYRYLCVSHLLGWMAFLSNMLFFTDFMGQVVYQGSPYAPHNSTLYLTYKTGVEVGCWGLCINAISSSVYSYLQKILLPYIGLKGLYFIGYLLFGLSTGLIGLFPNVFSTLALCSLFGVMSSTLYTVPFHLIAEYHREEESLKLQDGEQAGEHGRGKGIDCAALTCMVQLAQIILGVGLGLLVSVAGSAVTVISASTVALIGCCFVAFCVQYVE</sequence>
<comment type="subcellular location">
    <subcellularLocation>
        <location evidence="1">Membrane</location>
        <topology evidence="1">Multi-pass membrane protein</topology>
    </subcellularLocation>
</comment>
<feature type="region of interest" description="Disordered" evidence="6">
    <location>
        <begin position="1"/>
        <end position="24"/>
    </location>
</feature>
<evidence type="ECO:0000256" key="3">
    <source>
        <dbReference type="ARBA" id="ARBA00022692"/>
    </source>
</evidence>
<keyword evidence="9" id="KW-1185">Reference proteome</keyword>
<organism evidence="8 9">
    <name type="scientific">Herpetotheres cachinnans</name>
    <name type="common">Laughing falcon</name>
    <name type="synonym">Falco cachinnans</name>
    <dbReference type="NCBI Taxonomy" id="56343"/>
    <lineage>
        <taxon>Eukaryota</taxon>
        <taxon>Metazoa</taxon>
        <taxon>Chordata</taxon>
        <taxon>Craniata</taxon>
        <taxon>Vertebrata</taxon>
        <taxon>Euteleostomi</taxon>
        <taxon>Archelosauria</taxon>
        <taxon>Archosauria</taxon>
        <taxon>Dinosauria</taxon>
        <taxon>Saurischia</taxon>
        <taxon>Theropoda</taxon>
        <taxon>Coelurosauria</taxon>
        <taxon>Aves</taxon>
        <taxon>Neognathae</taxon>
        <taxon>Neoaves</taxon>
        <taxon>Telluraves</taxon>
        <taxon>Australaves</taxon>
        <taxon>Falconiformes</taxon>
        <taxon>Falconidae</taxon>
        <taxon>Herpetotheres</taxon>
    </lineage>
</organism>
<feature type="transmembrane region" description="Helical" evidence="7">
    <location>
        <begin position="343"/>
        <end position="365"/>
    </location>
</feature>
<feature type="transmembrane region" description="Helical" evidence="7">
    <location>
        <begin position="89"/>
        <end position="110"/>
    </location>
</feature>
<dbReference type="Proteomes" id="UP000555649">
    <property type="component" value="Unassembled WGS sequence"/>
</dbReference>
<evidence type="ECO:0000256" key="1">
    <source>
        <dbReference type="ARBA" id="ARBA00004141"/>
    </source>
</evidence>
<dbReference type="PANTHER" id="PTHR19432:SF34">
    <property type="entry name" value="MEMBRANE-ASSOCIATED TRANSPORTER PROTEIN"/>
    <property type="match status" value="1"/>
</dbReference>
<dbReference type="InterPro" id="IPR036259">
    <property type="entry name" value="MFS_trans_sf"/>
</dbReference>
<evidence type="ECO:0000256" key="4">
    <source>
        <dbReference type="ARBA" id="ARBA00022989"/>
    </source>
</evidence>
<evidence type="ECO:0000256" key="5">
    <source>
        <dbReference type="ARBA" id="ARBA00023136"/>
    </source>
</evidence>
<dbReference type="Pfam" id="PF13347">
    <property type="entry name" value="MFS_2"/>
    <property type="match status" value="1"/>
</dbReference>
<feature type="transmembrane region" description="Helical" evidence="7">
    <location>
        <begin position="235"/>
        <end position="252"/>
    </location>
</feature>
<dbReference type="GO" id="GO:0016020">
    <property type="term" value="C:membrane"/>
    <property type="evidence" value="ECO:0007669"/>
    <property type="project" value="UniProtKB-SubCell"/>
</dbReference>
<dbReference type="EMBL" id="VXAJ01000396">
    <property type="protein sequence ID" value="NXK10496.1"/>
    <property type="molecule type" value="Genomic_DNA"/>
</dbReference>
<dbReference type="AlphaFoldDB" id="A0A7L0GR42"/>
<keyword evidence="4 7" id="KW-1133">Transmembrane helix</keyword>
<keyword evidence="2" id="KW-0813">Transport</keyword>
<proteinExistence type="predicted"/>
<evidence type="ECO:0000256" key="6">
    <source>
        <dbReference type="SAM" id="MobiDB-lite"/>
    </source>
</evidence>
<feature type="transmembrane region" description="Helical" evidence="7">
    <location>
        <begin position="198"/>
        <end position="215"/>
    </location>
</feature>
<accession>A0A7L0GR42</accession>
<name>A0A7L0GR42_HERCA</name>
<gene>
    <name evidence="8" type="primary">Slc45a2</name>
    <name evidence="8" type="ORF">HERCAC_R04063</name>
</gene>